<evidence type="ECO:0000313" key="4">
    <source>
        <dbReference type="EMBL" id="KAF1837271.1"/>
    </source>
</evidence>
<reference evidence="4" key="1">
    <citation type="submission" date="2020-01" db="EMBL/GenBank/DDBJ databases">
        <authorList>
            <consortium name="DOE Joint Genome Institute"/>
            <person name="Haridas S."/>
            <person name="Albert R."/>
            <person name="Binder M."/>
            <person name="Bloem J."/>
            <person name="Labutti K."/>
            <person name="Salamov A."/>
            <person name="Andreopoulos B."/>
            <person name="Baker S.E."/>
            <person name="Barry K."/>
            <person name="Bills G."/>
            <person name="Bluhm B.H."/>
            <person name="Cannon C."/>
            <person name="Castanera R."/>
            <person name="Culley D.E."/>
            <person name="Daum C."/>
            <person name="Ezra D."/>
            <person name="Gonzalez J.B."/>
            <person name="Henrissat B."/>
            <person name="Kuo A."/>
            <person name="Liang C."/>
            <person name="Lipzen A."/>
            <person name="Lutzoni F."/>
            <person name="Magnuson J."/>
            <person name="Mondo S."/>
            <person name="Nolan M."/>
            <person name="Ohm R."/>
            <person name="Pangilinan J."/>
            <person name="Park H.-J."/>
            <person name="Ramirez L."/>
            <person name="Alfaro M."/>
            <person name="Sun H."/>
            <person name="Tritt A."/>
            <person name="Yoshinaga Y."/>
            <person name="Zwiers L.-H."/>
            <person name="Turgeon B.G."/>
            <person name="Goodwin S.B."/>
            <person name="Spatafora J.W."/>
            <person name="Crous P.W."/>
            <person name="Grigoriev I.V."/>
        </authorList>
    </citation>
    <scope>NUCLEOTIDE SEQUENCE</scope>
    <source>
        <strain evidence="4">P77</strain>
    </source>
</reference>
<keyword evidence="5" id="KW-1185">Reference proteome</keyword>
<dbReference type="Pfam" id="PF00144">
    <property type="entry name" value="Beta-lactamase"/>
    <property type="match status" value="1"/>
</dbReference>
<dbReference type="SUPFAM" id="SSF56601">
    <property type="entry name" value="beta-lactamase/transpeptidase-like"/>
    <property type="match status" value="1"/>
</dbReference>
<comment type="similarity">
    <text evidence="1">Belongs to the class-A beta-lactamase family.</text>
</comment>
<dbReference type="OrthoDB" id="428260at2759"/>
<dbReference type="InterPro" id="IPR050789">
    <property type="entry name" value="Diverse_Enzym_Activities"/>
</dbReference>
<dbReference type="PANTHER" id="PTHR43283">
    <property type="entry name" value="BETA-LACTAMASE-RELATED"/>
    <property type="match status" value="1"/>
</dbReference>
<protein>
    <submittedName>
        <fullName evidence="4">Beta-lactamase/transpeptidase-like protein</fullName>
    </submittedName>
</protein>
<proteinExistence type="inferred from homology"/>
<evidence type="ECO:0000313" key="5">
    <source>
        <dbReference type="Proteomes" id="UP000800040"/>
    </source>
</evidence>
<sequence length="398" mass="43602">MANFEEAYEKAIKDKILPGYALIAGDKNGNILYSGAKGVRSLVEDSAGPFQLDTICAIASMTKIMTSVAALQCVEDGLITLDEDVSSHLPSIGKYGIMTGFDDDKNEVITVPNATPITLRMLLSHTNGHESDWFNPMLMKWRASRGETSFCGPTVEEKSTLPLLYEPGTSFRYGAGSDWAGKLIEKVSGKTLDTFMNERIWTPLGIKDMTFYPKRRADMTDRTARFSTLKEDGSGPATDMGGFDVTFGATDCLGGAGAFASASAFVTFLQAVLRRDEQLLNEASWAELFRPQLDERCKRAFNDYIKSSPLHEQYLGMCLPTNIEKQWSFAGMLVEQGQEGRMNEGTICWGGVPSMTWYIDAKAGICGVAFAQILPPMSPSILKLHEGFQRAMFGKAGA</sequence>
<dbReference type="Proteomes" id="UP000800040">
    <property type="component" value="Unassembled WGS sequence"/>
</dbReference>
<organism evidence="4 5">
    <name type="scientific">Decorospora gaudefroyi</name>
    <dbReference type="NCBI Taxonomy" id="184978"/>
    <lineage>
        <taxon>Eukaryota</taxon>
        <taxon>Fungi</taxon>
        <taxon>Dikarya</taxon>
        <taxon>Ascomycota</taxon>
        <taxon>Pezizomycotina</taxon>
        <taxon>Dothideomycetes</taxon>
        <taxon>Pleosporomycetidae</taxon>
        <taxon>Pleosporales</taxon>
        <taxon>Pleosporineae</taxon>
        <taxon>Pleosporaceae</taxon>
        <taxon>Decorospora</taxon>
    </lineage>
</organism>
<dbReference type="PANTHER" id="PTHR43283:SF17">
    <property type="entry name" value="(LOVD), PUTATIVE (AFU_ORTHOLOGUE AFUA_5G00920)-RELATED"/>
    <property type="match status" value="1"/>
</dbReference>
<name>A0A6A5KPN2_9PLEO</name>
<dbReference type="InterPro" id="IPR012338">
    <property type="entry name" value="Beta-lactam/transpept-like"/>
</dbReference>
<dbReference type="Gene3D" id="3.40.710.10">
    <property type="entry name" value="DD-peptidase/beta-lactamase superfamily"/>
    <property type="match status" value="1"/>
</dbReference>
<evidence type="ECO:0000256" key="2">
    <source>
        <dbReference type="ARBA" id="ARBA00022801"/>
    </source>
</evidence>
<accession>A0A6A5KPN2</accession>
<evidence type="ECO:0000259" key="3">
    <source>
        <dbReference type="Pfam" id="PF00144"/>
    </source>
</evidence>
<dbReference type="InterPro" id="IPR001466">
    <property type="entry name" value="Beta-lactam-related"/>
</dbReference>
<feature type="domain" description="Beta-lactamase-related" evidence="3">
    <location>
        <begin position="13"/>
        <end position="377"/>
    </location>
</feature>
<dbReference type="GO" id="GO:0016787">
    <property type="term" value="F:hydrolase activity"/>
    <property type="evidence" value="ECO:0007669"/>
    <property type="project" value="UniProtKB-KW"/>
</dbReference>
<dbReference type="AlphaFoldDB" id="A0A6A5KPN2"/>
<evidence type="ECO:0000256" key="1">
    <source>
        <dbReference type="ARBA" id="ARBA00009009"/>
    </source>
</evidence>
<dbReference type="EMBL" id="ML975264">
    <property type="protein sequence ID" value="KAF1837271.1"/>
    <property type="molecule type" value="Genomic_DNA"/>
</dbReference>
<gene>
    <name evidence="4" type="ORF">BDW02DRAFT_595769</name>
</gene>
<keyword evidence="2" id="KW-0378">Hydrolase</keyword>